<dbReference type="AlphaFoldDB" id="A0A6A6RBJ9"/>
<name>A0A6A6RBJ9_9PEZI</name>
<accession>A0A6A6RBJ9</accession>
<protein>
    <submittedName>
        <fullName evidence="2">Uncharacterized protein</fullName>
    </submittedName>
</protein>
<keyword evidence="3" id="KW-1185">Reference proteome</keyword>
<evidence type="ECO:0000256" key="1">
    <source>
        <dbReference type="SAM" id="MobiDB-lite"/>
    </source>
</evidence>
<dbReference type="Proteomes" id="UP000799750">
    <property type="component" value="Unassembled WGS sequence"/>
</dbReference>
<feature type="compositionally biased region" description="Low complexity" evidence="1">
    <location>
        <begin position="171"/>
        <end position="184"/>
    </location>
</feature>
<sequence length="318" mass="34867">MTTPALRAILPSPDYLRRSVEISILTLCMGINRYSNRGKVVALGIMMTGISTIGEISGVRYVNDFNWAFTSAMSTTPVPVTLSVSERWSIGLTLAELEKLGPAPVLTSVNEHYDMDQDTPVSSVKKEHRDIMIIDDAYMPDEDCSETSSKSCPGPPTRNIFTRPTSSKAIPAVPSSPATSPTVPVSHSVTVYERSDRVGGLLMYGIPNMKLDKKAVQRRVDFLASEGVKFVTSVFVGQRRQPSLESLRADDAPRQDDWPYGSKARSCRVLDCALMGPGMSMTVSLSSLFVRTFYSPSFTALVLTDVLPLEVQLCRLTE</sequence>
<gene>
    <name evidence="2" type="ORF">BU16DRAFT_554168</name>
</gene>
<evidence type="ECO:0000313" key="3">
    <source>
        <dbReference type="Proteomes" id="UP000799750"/>
    </source>
</evidence>
<dbReference type="InterPro" id="IPR051394">
    <property type="entry name" value="Glutamate_Synthase"/>
</dbReference>
<dbReference type="Gene3D" id="3.50.50.60">
    <property type="entry name" value="FAD/NAD(P)-binding domain"/>
    <property type="match status" value="1"/>
</dbReference>
<proteinExistence type="predicted"/>
<evidence type="ECO:0000313" key="2">
    <source>
        <dbReference type="EMBL" id="KAF2502099.1"/>
    </source>
</evidence>
<feature type="region of interest" description="Disordered" evidence="1">
    <location>
        <begin position="163"/>
        <end position="184"/>
    </location>
</feature>
<dbReference type="PANTHER" id="PTHR43100">
    <property type="entry name" value="GLUTAMATE SYNTHASE [NADPH] SMALL CHAIN"/>
    <property type="match status" value="1"/>
</dbReference>
<organism evidence="2 3">
    <name type="scientific">Lophium mytilinum</name>
    <dbReference type="NCBI Taxonomy" id="390894"/>
    <lineage>
        <taxon>Eukaryota</taxon>
        <taxon>Fungi</taxon>
        <taxon>Dikarya</taxon>
        <taxon>Ascomycota</taxon>
        <taxon>Pezizomycotina</taxon>
        <taxon>Dothideomycetes</taxon>
        <taxon>Pleosporomycetidae</taxon>
        <taxon>Mytilinidiales</taxon>
        <taxon>Mytilinidiaceae</taxon>
        <taxon>Lophium</taxon>
    </lineage>
</organism>
<reference evidence="2" key="1">
    <citation type="journal article" date="2020" name="Stud. Mycol.">
        <title>101 Dothideomycetes genomes: a test case for predicting lifestyles and emergence of pathogens.</title>
        <authorList>
            <person name="Haridas S."/>
            <person name="Albert R."/>
            <person name="Binder M."/>
            <person name="Bloem J."/>
            <person name="Labutti K."/>
            <person name="Salamov A."/>
            <person name="Andreopoulos B."/>
            <person name="Baker S."/>
            <person name="Barry K."/>
            <person name="Bills G."/>
            <person name="Bluhm B."/>
            <person name="Cannon C."/>
            <person name="Castanera R."/>
            <person name="Culley D."/>
            <person name="Daum C."/>
            <person name="Ezra D."/>
            <person name="Gonzalez J."/>
            <person name="Henrissat B."/>
            <person name="Kuo A."/>
            <person name="Liang C."/>
            <person name="Lipzen A."/>
            <person name="Lutzoni F."/>
            <person name="Magnuson J."/>
            <person name="Mondo S."/>
            <person name="Nolan M."/>
            <person name="Ohm R."/>
            <person name="Pangilinan J."/>
            <person name="Park H.-J."/>
            <person name="Ramirez L."/>
            <person name="Alfaro M."/>
            <person name="Sun H."/>
            <person name="Tritt A."/>
            <person name="Yoshinaga Y."/>
            <person name="Zwiers L.-H."/>
            <person name="Turgeon B."/>
            <person name="Goodwin S."/>
            <person name="Spatafora J."/>
            <person name="Crous P."/>
            <person name="Grigoriev I."/>
        </authorList>
    </citation>
    <scope>NUCLEOTIDE SEQUENCE</scope>
    <source>
        <strain evidence="2">CBS 269.34</strain>
    </source>
</reference>
<dbReference type="PANTHER" id="PTHR43100:SF1">
    <property type="entry name" value="GLUTAMATE SYNTHASE [NADPH] SMALL CHAIN"/>
    <property type="match status" value="1"/>
</dbReference>
<dbReference type="SUPFAM" id="SSF51971">
    <property type="entry name" value="Nucleotide-binding domain"/>
    <property type="match status" value="1"/>
</dbReference>
<dbReference type="OrthoDB" id="3050562at2759"/>
<dbReference type="EMBL" id="MU004181">
    <property type="protein sequence ID" value="KAF2502099.1"/>
    <property type="molecule type" value="Genomic_DNA"/>
</dbReference>
<dbReference type="InterPro" id="IPR036188">
    <property type="entry name" value="FAD/NAD-bd_sf"/>
</dbReference>